<evidence type="ECO:0000313" key="2">
    <source>
        <dbReference type="EMBL" id="GIH08798.1"/>
    </source>
</evidence>
<protein>
    <submittedName>
        <fullName evidence="2">Uncharacterized protein</fullName>
    </submittedName>
</protein>
<feature type="transmembrane region" description="Helical" evidence="1">
    <location>
        <begin position="144"/>
        <end position="163"/>
    </location>
</feature>
<feature type="transmembrane region" description="Helical" evidence="1">
    <location>
        <begin position="197"/>
        <end position="215"/>
    </location>
</feature>
<dbReference type="Proteomes" id="UP000612899">
    <property type="component" value="Unassembled WGS sequence"/>
</dbReference>
<organism evidence="2 3">
    <name type="scientific">Rhizocola hellebori</name>
    <dbReference type="NCBI Taxonomy" id="1392758"/>
    <lineage>
        <taxon>Bacteria</taxon>
        <taxon>Bacillati</taxon>
        <taxon>Actinomycetota</taxon>
        <taxon>Actinomycetes</taxon>
        <taxon>Micromonosporales</taxon>
        <taxon>Micromonosporaceae</taxon>
        <taxon>Rhizocola</taxon>
    </lineage>
</organism>
<feature type="transmembrane region" description="Helical" evidence="1">
    <location>
        <begin position="85"/>
        <end position="111"/>
    </location>
</feature>
<proteinExistence type="predicted"/>
<name>A0A8J3QFY9_9ACTN</name>
<sequence>MNVFKHLFSTYRTVYLWFWAVMALFVLAIVLSFVVFGPYIENVMDASVWQGAAGAAPRWFVFVIGIMLATVNLTVVIASGITRRAYFAAVFAFTLATAALFEVASLAGFGVERAGFATQGLTGFLPVDYPLNSWNAAASYTGEAFLALWGFMLSGWAIGLLFYRLRVWYAILLIPVGLGPIIGGGSLPPLIGQGARIVTLTVGLALATALGFLLVRSAPVRPKKA</sequence>
<keyword evidence="1" id="KW-0472">Membrane</keyword>
<dbReference type="AlphaFoldDB" id="A0A8J3QFY9"/>
<feature type="transmembrane region" description="Helical" evidence="1">
    <location>
        <begin position="14"/>
        <end position="39"/>
    </location>
</feature>
<dbReference type="EMBL" id="BONY01000055">
    <property type="protein sequence ID" value="GIH08798.1"/>
    <property type="molecule type" value="Genomic_DNA"/>
</dbReference>
<dbReference type="RefSeq" id="WP_203912544.1">
    <property type="nucleotide sequence ID" value="NZ_BONY01000055.1"/>
</dbReference>
<feature type="transmembrane region" description="Helical" evidence="1">
    <location>
        <begin position="170"/>
        <end position="191"/>
    </location>
</feature>
<accession>A0A8J3QFY9</accession>
<evidence type="ECO:0000256" key="1">
    <source>
        <dbReference type="SAM" id="Phobius"/>
    </source>
</evidence>
<feature type="transmembrane region" description="Helical" evidence="1">
    <location>
        <begin position="59"/>
        <end position="78"/>
    </location>
</feature>
<comment type="caution">
    <text evidence="2">The sequence shown here is derived from an EMBL/GenBank/DDBJ whole genome shotgun (WGS) entry which is preliminary data.</text>
</comment>
<evidence type="ECO:0000313" key="3">
    <source>
        <dbReference type="Proteomes" id="UP000612899"/>
    </source>
</evidence>
<keyword evidence="1" id="KW-1133">Transmembrane helix</keyword>
<reference evidence="2" key="1">
    <citation type="submission" date="2021-01" db="EMBL/GenBank/DDBJ databases">
        <title>Whole genome shotgun sequence of Rhizocola hellebori NBRC 109834.</title>
        <authorList>
            <person name="Komaki H."/>
            <person name="Tamura T."/>
        </authorList>
    </citation>
    <scope>NUCLEOTIDE SEQUENCE</scope>
    <source>
        <strain evidence="2">NBRC 109834</strain>
    </source>
</reference>
<keyword evidence="3" id="KW-1185">Reference proteome</keyword>
<keyword evidence="1" id="KW-0812">Transmembrane</keyword>
<gene>
    <name evidence="2" type="ORF">Rhe02_68650</name>
</gene>